<accession>A0A496PIZ9</accession>
<reference evidence="6 7" key="1">
    <citation type="submission" date="2018-07" db="EMBL/GenBank/DDBJ databases">
        <title>Arthrobacter sp. nov., isolated from raw cow's milk with high bacterial count.</title>
        <authorList>
            <person name="Hahne J."/>
            <person name="Isele D."/>
            <person name="Lipski A."/>
        </authorList>
    </citation>
    <scope>NUCLEOTIDE SEQUENCE [LARGE SCALE GENOMIC DNA]</scope>
    <source>
        <strain evidence="6 7">JZ R-183</strain>
    </source>
</reference>
<dbReference type="EMBL" id="QQXL01000004">
    <property type="protein sequence ID" value="RKW70447.1"/>
    <property type="molecule type" value="Genomic_DNA"/>
</dbReference>
<dbReference type="InterPro" id="IPR036271">
    <property type="entry name" value="Tet_transcr_reg_TetR-rel_C_sf"/>
</dbReference>
<comment type="caution">
    <text evidence="6">The sequence shown here is derived from an EMBL/GenBank/DDBJ whole genome shotgun (WGS) entry which is preliminary data.</text>
</comment>
<dbReference type="RefSeq" id="WP_121485099.1">
    <property type="nucleotide sequence ID" value="NZ_QQXL01000004.1"/>
</dbReference>
<dbReference type="SUPFAM" id="SSF46689">
    <property type="entry name" value="Homeodomain-like"/>
    <property type="match status" value="1"/>
</dbReference>
<keyword evidence="3" id="KW-0804">Transcription</keyword>
<dbReference type="InterPro" id="IPR004111">
    <property type="entry name" value="Repressor_TetR_C"/>
</dbReference>
<evidence type="ECO:0000256" key="4">
    <source>
        <dbReference type="PROSITE-ProRule" id="PRU00335"/>
    </source>
</evidence>
<dbReference type="InterPro" id="IPR050109">
    <property type="entry name" value="HTH-type_TetR-like_transc_reg"/>
</dbReference>
<sequence>MSATAAGRKSGRNRLDRETIIEACLELTARPGVKTLSVRELGQLLGADPTAIYRHFRNKDEVVLAALDHLNAEGVRGVSSPPEAWQETLRQLANASLRLFTAHPAIGMESISATTHGPGERAAVEMILDAFTRAGLSEDEVVKHYALFAQHMMASASGMARSAADRGEVGASGAWFDSTPTADPGSHPLLARMANKLGDLQDADLLALGIDVIIASAERTATRSARPGPLPRSAATATP</sequence>
<organism evidence="6 7">
    <name type="scientific">Galactobacter caseinivorans</name>
    <dbReference type="NCBI Taxonomy" id="2676123"/>
    <lineage>
        <taxon>Bacteria</taxon>
        <taxon>Bacillati</taxon>
        <taxon>Actinomycetota</taxon>
        <taxon>Actinomycetes</taxon>
        <taxon>Micrococcales</taxon>
        <taxon>Micrococcaceae</taxon>
        <taxon>Galactobacter</taxon>
    </lineage>
</organism>
<dbReference type="Gene3D" id="1.10.10.60">
    <property type="entry name" value="Homeodomain-like"/>
    <property type="match status" value="1"/>
</dbReference>
<gene>
    <name evidence="6" type="ORF">DWQ67_08175</name>
</gene>
<evidence type="ECO:0000256" key="3">
    <source>
        <dbReference type="ARBA" id="ARBA00023163"/>
    </source>
</evidence>
<dbReference type="PRINTS" id="PR00455">
    <property type="entry name" value="HTHTETR"/>
</dbReference>
<dbReference type="Pfam" id="PF02909">
    <property type="entry name" value="TetR_C_1"/>
    <property type="match status" value="1"/>
</dbReference>
<dbReference type="GO" id="GO:0045892">
    <property type="term" value="P:negative regulation of DNA-templated transcription"/>
    <property type="evidence" value="ECO:0007669"/>
    <property type="project" value="InterPro"/>
</dbReference>
<dbReference type="AlphaFoldDB" id="A0A496PIZ9"/>
<dbReference type="Pfam" id="PF00440">
    <property type="entry name" value="TetR_N"/>
    <property type="match status" value="1"/>
</dbReference>
<evidence type="ECO:0000256" key="2">
    <source>
        <dbReference type="ARBA" id="ARBA00023125"/>
    </source>
</evidence>
<dbReference type="PANTHER" id="PTHR30055:SF151">
    <property type="entry name" value="TRANSCRIPTIONAL REGULATORY PROTEIN"/>
    <property type="match status" value="1"/>
</dbReference>
<dbReference type="PROSITE" id="PS50977">
    <property type="entry name" value="HTH_TETR_2"/>
    <property type="match status" value="1"/>
</dbReference>
<keyword evidence="2 4" id="KW-0238">DNA-binding</keyword>
<name>A0A496PIZ9_9MICC</name>
<keyword evidence="1" id="KW-0805">Transcription regulation</keyword>
<dbReference type="PANTHER" id="PTHR30055">
    <property type="entry name" value="HTH-TYPE TRANSCRIPTIONAL REGULATOR RUTR"/>
    <property type="match status" value="1"/>
</dbReference>
<dbReference type="GO" id="GO:0003700">
    <property type="term" value="F:DNA-binding transcription factor activity"/>
    <property type="evidence" value="ECO:0007669"/>
    <property type="project" value="TreeGrafter"/>
</dbReference>
<evidence type="ECO:0000259" key="5">
    <source>
        <dbReference type="PROSITE" id="PS50977"/>
    </source>
</evidence>
<feature type="DNA-binding region" description="H-T-H motif" evidence="4">
    <location>
        <begin position="37"/>
        <end position="56"/>
    </location>
</feature>
<protein>
    <submittedName>
        <fullName evidence="6">TetR/AcrR family transcriptional regulator</fullName>
    </submittedName>
</protein>
<keyword evidence="7" id="KW-1185">Reference proteome</keyword>
<dbReference type="InterPro" id="IPR001647">
    <property type="entry name" value="HTH_TetR"/>
</dbReference>
<dbReference type="InterPro" id="IPR009057">
    <property type="entry name" value="Homeodomain-like_sf"/>
</dbReference>
<evidence type="ECO:0000313" key="7">
    <source>
        <dbReference type="Proteomes" id="UP000273119"/>
    </source>
</evidence>
<evidence type="ECO:0000256" key="1">
    <source>
        <dbReference type="ARBA" id="ARBA00023015"/>
    </source>
</evidence>
<feature type="domain" description="HTH tetR-type" evidence="5">
    <location>
        <begin position="14"/>
        <end position="74"/>
    </location>
</feature>
<dbReference type="GO" id="GO:0000976">
    <property type="term" value="F:transcription cis-regulatory region binding"/>
    <property type="evidence" value="ECO:0007669"/>
    <property type="project" value="TreeGrafter"/>
</dbReference>
<dbReference type="SUPFAM" id="SSF48498">
    <property type="entry name" value="Tetracyclin repressor-like, C-terminal domain"/>
    <property type="match status" value="1"/>
</dbReference>
<proteinExistence type="predicted"/>
<evidence type="ECO:0000313" key="6">
    <source>
        <dbReference type="EMBL" id="RKW70447.1"/>
    </source>
</evidence>
<dbReference type="Gene3D" id="1.10.357.10">
    <property type="entry name" value="Tetracycline Repressor, domain 2"/>
    <property type="match status" value="1"/>
</dbReference>
<dbReference type="Proteomes" id="UP000273119">
    <property type="component" value="Unassembled WGS sequence"/>
</dbReference>